<dbReference type="InterPro" id="IPR009075">
    <property type="entry name" value="AcylCo_DH/oxidase_C"/>
</dbReference>
<dbReference type="Pfam" id="PF02770">
    <property type="entry name" value="Acyl-CoA_dh_M"/>
    <property type="match status" value="1"/>
</dbReference>
<dbReference type="InterPro" id="IPR037069">
    <property type="entry name" value="AcylCoA_DH/ox_N_sf"/>
</dbReference>
<gene>
    <name evidence="10" type="ORF">SAMN05660991_03891</name>
</gene>
<evidence type="ECO:0000256" key="2">
    <source>
        <dbReference type="ARBA" id="ARBA00009347"/>
    </source>
</evidence>
<dbReference type="Gene3D" id="1.20.140.10">
    <property type="entry name" value="Butyryl-CoA Dehydrogenase, subunit A, domain 3"/>
    <property type="match status" value="1"/>
</dbReference>
<comment type="similarity">
    <text evidence="2 6">Belongs to the acyl-CoA dehydrogenase family.</text>
</comment>
<dbReference type="Pfam" id="PF02771">
    <property type="entry name" value="Acyl-CoA_dh_N"/>
    <property type="match status" value="1"/>
</dbReference>
<dbReference type="EMBL" id="FOEE01000014">
    <property type="protein sequence ID" value="SEP20243.1"/>
    <property type="molecule type" value="Genomic_DNA"/>
</dbReference>
<keyword evidence="5 6" id="KW-0560">Oxidoreductase</keyword>
<dbReference type="AlphaFoldDB" id="A0A1H8VY92"/>
<dbReference type="FunFam" id="2.40.110.10:FF:000011">
    <property type="entry name" value="Acyl-CoA dehydrogenase FadE34"/>
    <property type="match status" value="1"/>
</dbReference>
<feature type="domain" description="Acyl-CoA oxidase/dehydrogenase middle" evidence="8">
    <location>
        <begin position="135"/>
        <end position="215"/>
    </location>
</feature>
<dbReference type="PANTHER" id="PTHR43292:SF4">
    <property type="entry name" value="ACYL-COA DEHYDROGENASE FADE34"/>
    <property type="match status" value="1"/>
</dbReference>
<dbReference type="PANTHER" id="PTHR43292">
    <property type="entry name" value="ACYL-COA DEHYDROGENASE"/>
    <property type="match status" value="1"/>
</dbReference>
<proteinExistence type="inferred from homology"/>
<keyword evidence="11" id="KW-1185">Reference proteome</keyword>
<dbReference type="Gene3D" id="1.10.540.10">
    <property type="entry name" value="Acyl-CoA dehydrogenase/oxidase, N-terminal domain"/>
    <property type="match status" value="1"/>
</dbReference>
<dbReference type="RefSeq" id="WP_170861191.1">
    <property type="nucleotide sequence ID" value="NZ_FOEE01000014.1"/>
</dbReference>
<evidence type="ECO:0000256" key="3">
    <source>
        <dbReference type="ARBA" id="ARBA00022630"/>
    </source>
</evidence>
<evidence type="ECO:0000256" key="5">
    <source>
        <dbReference type="ARBA" id="ARBA00023002"/>
    </source>
</evidence>
<dbReference type="GO" id="GO:0016627">
    <property type="term" value="F:oxidoreductase activity, acting on the CH-CH group of donors"/>
    <property type="evidence" value="ECO:0007669"/>
    <property type="project" value="InterPro"/>
</dbReference>
<feature type="domain" description="Acyl-CoA dehydrogenase/oxidase C-terminal" evidence="7">
    <location>
        <begin position="242"/>
        <end position="396"/>
    </location>
</feature>
<dbReference type="Gene3D" id="2.40.110.10">
    <property type="entry name" value="Butyryl-CoA Dehydrogenase, subunit A, domain 2"/>
    <property type="match status" value="1"/>
</dbReference>
<dbReference type="InterPro" id="IPR036250">
    <property type="entry name" value="AcylCo_DH-like_C"/>
</dbReference>
<sequence length="420" mass="45253">MTEQVEVPRQEAPEHETVPEFRARARAWLAAHVPLESPGEPFLQWDDEGVARDRAIQRSLWDGGIAGVHLPREYGGLGLSAAHQEAFREEAAEYRMPENFGNAFNVVIPTLLTHGSELLKRRHIPRILRGDDIWCQFLSEPSGGSDLAGLLTRAERTEGGFVLDGAKIWTTGGNYSDRAICLARTNPDVPKHAGLTMFVVDMRTPGIEIAPVRLLDGSADFCQEHIDDVFVPAENVVGEVDDGWRVATTLMVNERSAIGRGWSLGGQRGQQADTGIGLAPELLDLARELGRDTDPSVRALIGERWVLEAVMAATTKRVGAAIAAGDLPGPAAAILKAMSGATAVRRGEIDLAVAGVRAAAAPAGGGELWGLHRLSSHGIGGGTTEMQRNAIAERLLGLPREPSDDRVVPFRQLRQNTRPA</sequence>
<dbReference type="Proteomes" id="UP000198960">
    <property type="component" value="Unassembled WGS sequence"/>
</dbReference>
<dbReference type="InterPro" id="IPR009100">
    <property type="entry name" value="AcylCoA_DH/oxidase_NM_dom_sf"/>
</dbReference>
<evidence type="ECO:0000256" key="1">
    <source>
        <dbReference type="ARBA" id="ARBA00001974"/>
    </source>
</evidence>
<comment type="cofactor">
    <cofactor evidence="1 6">
        <name>FAD</name>
        <dbReference type="ChEBI" id="CHEBI:57692"/>
    </cofactor>
</comment>
<keyword evidence="4 6" id="KW-0274">FAD</keyword>
<feature type="domain" description="Acyl-CoA dehydrogenase/oxidase N-terminal" evidence="9">
    <location>
        <begin position="20"/>
        <end position="131"/>
    </location>
</feature>
<dbReference type="InterPro" id="IPR046373">
    <property type="entry name" value="Acyl-CoA_Oxase/DH_mid-dom_sf"/>
</dbReference>
<keyword evidence="3 6" id="KW-0285">Flavoprotein</keyword>
<evidence type="ECO:0000313" key="11">
    <source>
        <dbReference type="Proteomes" id="UP000198960"/>
    </source>
</evidence>
<name>A0A1H8VY92_9ACTN</name>
<evidence type="ECO:0000256" key="4">
    <source>
        <dbReference type="ARBA" id="ARBA00022827"/>
    </source>
</evidence>
<dbReference type="Pfam" id="PF00441">
    <property type="entry name" value="Acyl-CoA_dh_1"/>
    <property type="match status" value="1"/>
</dbReference>
<evidence type="ECO:0000259" key="9">
    <source>
        <dbReference type="Pfam" id="PF02771"/>
    </source>
</evidence>
<reference evidence="11" key="1">
    <citation type="submission" date="2016-10" db="EMBL/GenBank/DDBJ databases">
        <authorList>
            <person name="Varghese N."/>
            <person name="Submissions S."/>
        </authorList>
    </citation>
    <scope>NUCLEOTIDE SEQUENCE [LARGE SCALE GENOMIC DNA]</scope>
    <source>
        <strain evidence="11">DSM 45413</strain>
    </source>
</reference>
<evidence type="ECO:0000313" key="10">
    <source>
        <dbReference type="EMBL" id="SEP20243.1"/>
    </source>
</evidence>
<dbReference type="GO" id="GO:0050660">
    <property type="term" value="F:flavin adenine dinucleotide binding"/>
    <property type="evidence" value="ECO:0007669"/>
    <property type="project" value="InterPro"/>
</dbReference>
<evidence type="ECO:0000259" key="8">
    <source>
        <dbReference type="Pfam" id="PF02770"/>
    </source>
</evidence>
<organism evidence="10 11">
    <name type="scientific">Trujillonella endophytica</name>
    <dbReference type="NCBI Taxonomy" id="673521"/>
    <lineage>
        <taxon>Bacteria</taxon>
        <taxon>Bacillati</taxon>
        <taxon>Actinomycetota</taxon>
        <taxon>Actinomycetes</taxon>
        <taxon>Geodermatophilales</taxon>
        <taxon>Geodermatophilaceae</taxon>
        <taxon>Trujillonella</taxon>
    </lineage>
</organism>
<evidence type="ECO:0000256" key="6">
    <source>
        <dbReference type="RuleBase" id="RU362125"/>
    </source>
</evidence>
<protein>
    <submittedName>
        <fullName evidence="10">Acyl-CoA dehydrogenase</fullName>
    </submittedName>
</protein>
<evidence type="ECO:0000259" key="7">
    <source>
        <dbReference type="Pfam" id="PF00441"/>
    </source>
</evidence>
<dbReference type="STRING" id="673521.SAMN05660991_03891"/>
<dbReference type="GO" id="GO:0005886">
    <property type="term" value="C:plasma membrane"/>
    <property type="evidence" value="ECO:0007669"/>
    <property type="project" value="TreeGrafter"/>
</dbReference>
<accession>A0A1H8VY92</accession>
<dbReference type="SUPFAM" id="SSF56645">
    <property type="entry name" value="Acyl-CoA dehydrogenase NM domain-like"/>
    <property type="match status" value="1"/>
</dbReference>
<dbReference type="InterPro" id="IPR052161">
    <property type="entry name" value="Mycobact_Acyl-CoA_DH"/>
</dbReference>
<dbReference type="InterPro" id="IPR013786">
    <property type="entry name" value="AcylCoA_DH/ox_N"/>
</dbReference>
<dbReference type="InterPro" id="IPR006091">
    <property type="entry name" value="Acyl-CoA_Oxase/DH_mid-dom"/>
</dbReference>
<dbReference type="SUPFAM" id="SSF47203">
    <property type="entry name" value="Acyl-CoA dehydrogenase C-terminal domain-like"/>
    <property type="match status" value="1"/>
</dbReference>